<protein>
    <recommendedName>
        <fullName evidence="4">Zinc ribbon domain-containing protein</fullName>
    </recommendedName>
</protein>
<dbReference type="EMBL" id="BSDR01000001">
    <property type="protein sequence ID" value="GLI34296.1"/>
    <property type="molecule type" value="Genomic_DNA"/>
</dbReference>
<name>A0A9W6FTV3_9BACT</name>
<evidence type="ECO:0000256" key="1">
    <source>
        <dbReference type="SAM" id="Phobius"/>
    </source>
</evidence>
<dbReference type="Proteomes" id="UP001144372">
    <property type="component" value="Unassembled WGS sequence"/>
</dbReference>
<comment type="caution">
    <text evidence="2">The sequence shown here is derived from an EMBL/GenBank/DDBJ whole genome shotgun (WGS) entry which is preliminary data.</text>
</comment>
<keyword evidence="1" id="KW-0472">Membrane</keyword>
<keyword evidence="3" id="KW-1185">Reference proteome</keyword>
<proteinExistence type="predicted"/>
<dbReference type="AlphaFoldDB" id="A0A9W6FTV3"/>
<keyword evidence="1" id="KW-0812">Transmembrane</keyword>
<evidence type="ECO:0000313" key="2">
    <source>
        <dbReference type="EMBL" id="GLI34296.1"/>
    </source>
</evidence>
<reference evidence="2" key="1">
    <citation type="submission" date="2022-12" db="EMBL/GenBank/DDBJ databases">
        <title>Reference genome sequencing for broad-spectrum identification of bacterial and archaeal isolates by mass spectrometry.</title>
        <authorList>
            <person name="Sekiguchi Y."/>
            <person name="Tourlousse D.M."/>
        </authorList>
    </citation>
    <scope>NUCLEOTIDE SEQUENCE</scope>
    <source>
        <strain evidence="2">ASRB1</strain>
    </source>
</reference>
<organism evidence="2 3">
    <name type="scientific">Desulforhabdus amnigena</name>
    <dbReference type="NCBI Taxonomy" id="40218"/>
    <lineage>
        <taxon>Bacteria</taxon>
        <taxon>Pseudomonadati</taxon>
        <taxon>Thermodesulfobacteriota</taxon>
        <taxon>Syntrophobacteria</taxon>
        <taxon>Syntrophobacterales</taxon>
        <taxon>Syntrophobacteraceae</taxon>
        <taxon>Desulforhabdus</taxon>
    </lineage>
</organism>
<keyword evidence="1" id="KW-1133">Transmembrane helix</keyword>
<dbReference type="RefSeq" id="WP_281793553.1">
    <property type="nucleotide sequence ID" value="NZ_BSDR01000001.1"/>
</dbReference>
<gene>
    <name evidence="2" type="ORF">DAMNIGENAA_17290</name>
</gene>
<feature type="transmembrane region" description="Helical" evidence="1">
    <location>
        <begin position="162"/>
        <end position="180"/>
    </location>
</feature>
<accession>A0A9W6FTV3</accession>
<evidence type="ECO:0000313" key="3">
    <source>
        <dbReference type="Proteomes" id="UP001144372"/>
    </source>
</evidence>
<evidence type="ECO:0008006" key="4">
    <source>
        <dbReference type="Google" id="ProtNLM"/>
    </source>
</evidence>
<sequence length="359" mass="40465">MADHCYKLTFRGEIAEGRQMDEVKENLSTLFKMSGEKIEGLFSGRPVTIKRDMDHETACKYWMTLQKAGALCSVEVEKKRTAPKSSPVSEVPQRREEKEALSERRKVKCPNCGHEGEDPVECIRCGIIFSRFQGKSLDGARKTGLPSCSIRIYDSAKEKKQIALLIFLIVLLGCILYYNIYVMGEIKYPPGILIASEPEQVIIEKGKPWRVGERTFVPLARFSLKARVLSTERYRFDPVSDISPIDLALGWGPMSDQSVLNQLEIGQGNRRFFVFPVRCCPPLPWPVIMSHSSNMHMIPANSAIEKSLKSIRRGELIALSGYLVGIREGGQWTWFSSLSRTDTGDGACEILWVNNLARL</sequence>